<dbReference type="InterPro" id="IPR036814">
    <property type="entry name" value="YqcC-like_sf"/>
</dbReference>
<evidence type="ECO:0000259" key="1">
    <source>
        <dbReference type="Pfam" id="PF04287"/>
    </source>
</evidence>
<dbReference type="Proteomes" id="UP000320839">
    <property type="component" value="Chromosome"/>
</dbReference>
<dbReference type="OrthoDB" id="277943at2"/>
<dbReference type="AlphaFoldDB" id="A0A518FM93"/>
<organism evidence="2 3">
    <name type="scientific">Gimesia panareensis</name>
    <dbReference type="NCBI Taxonomy" id="2527978"/>
    <lineage>
        <taxon>Bacteria</taxon>
        <taxon>Pseudomonadati</taxon>
        <taxon>Planctomycetota</taxon>
        <taxon>Planctomycetia</taxon>
        <taxon>Planctomycetales</taxon>
        <taxon>Planctomycetaceae</taxon>
        <taxon>Gimesia</taxon>
    </lineage>
</organism>
<feature type="domain" description="YqcC-like" evidence="1">
    <location>
        <begin position="36"/>
        <end position="127"/>
    </location>
</feature>
<dbReference type="Pfam" id="PF04287">
    <property type="entry name" value="DUF446"/>
    <property type="match status" value="1"/>
</dbReference>
<dbReference type="Gene3D" id="1.20.1440.40">
    <property type="entry name" value="YqcC-like"/>
    <property type="match status" value="1"/>
</dbReference>
<proteinExistence type="predicted"/>
<evidence type="ECO:0000313" key="3">
    <source>
        <dbReference type="Proteomes" id="UP000320839"/>
    </source>
</evidence>
<reference evidence="2 3" key="1">
    <citation type="submission" date="2019-02" db="EMBL/GenBank/DDBJ databases">
        <title>Deep-cultivation of Planctomycetes and their phenomic and genomic characterization uncovers novel biology.</title>
        <authorList>
            <person name="Wiegand S."/>
            <person name="Jogler M."/>
            <person name="Boedeker C."/>
            <person name="Pinto D."/>
            <person name="Vollmers J."/>
            <person name="Rivas-Marin E."/>
            <person name="Kohn T."/>
            <person name="Peeters S.H."/>
            <person name="Heuer A."/>
            <person name="Rast P."/>
            <person name="Oberbeckmann S."/>
            <person name="Bunk B."/>
            <person name="Jeske O."/>
            <person name="Meyerdierks A."/>
            <person name="Storesund J.E."/>
            <person name="Kallscheuer N."/>
            <person name="Luecker S."/>
            <person name="Lage O.M."/>
            <person name="Pohl T."/>
            <person name="Merkel B.J."/>
            <person name="Hornburger P."/>
            <person name="Mueller R.-W."/>
            <person name="Bruemmer F."/>
            <person name="Labrenz M."/>
            <person name="Spormann A.M."/>
            <person name="Op den Camp H."/>
            <person name="Overmann J."/>
            <person name="Amann R."/>
            <person name="Jetten M.S.M."/>
            <person name="Mascher T."/>
            <person name="Medema M.H."/>
            <person name="Devos D.P."/>
            <person name="Kaster A.-K."/>
            <person name="Ovreas L."/>
            <person name="Rohde M."/>
            <person name="Galperin M.Y."/>
            <person name="Jogler C."/>
        </authorList>
    </citation>
    <scope>NUCLEOTIDE SEQUENCE [LARGE SCALE GENOMIC DNA]</scope>
    <source>
        <strain evidence="2 3">Pan153</strain>
    </source>
</reference>
<dbReference type="EMBL" id="CP036317">
    <property type="protein sequence ID" value="QDV17439.1"/>
    <property type="molecule type" value="Genomic_DNA"/>
</dbReference>
<dbReference type="SUPFAM" id="SSF158452">
    <property type="entry name" value="YqcC-like"/>
    <property type="match status" value="1"/>
</dbReference>
<accession>A0A518FM93</accession>
<dbReference type="InterPro" id="IPR023376">
    <property type="entry name" value="YqcC-like_dom"/>
</dbReference>
<evidence type="ECO:0000313" key="2">
    <source>
        <dbReference type="EMBL" id="QDV17439.1"/>
    </source>
</evidence>
<protein>
    <recommendedName>
        <fullName evidence="1">YqcC-like domain-containing protein</fullName>
    </recommendedName>
</protein>
<name>A0A518FM93_9PLAN</name>
<sequence>MLNSGVACFYAGHPILVSTGRFMASKQATDKDVLVLAKLDEIEAELKLIGFWSETPEMTEPANFLEAPSFELWLQCVFLPHAREAAGKGTYPDRSQVGLMALRQYDYHSYVPEAQTLLKLLYEFDRLIENE</sequence>
<gene>
    <name evidence="2" type="ORF">Pan153_20910</name>
</gene>